<keyword evidence="3" id="KW-1185">Reference proteome</keyword>
<accession>A0A8H4LET7</accession>
<feature type="region of interest" description="Disordered" evidence="1">
    <location>
        <begin position="62"/>
        <end position="172"/>
    </location>
</feature>
<gene>
    <name evidence="2" type="ORF">FALBO_6459</name>
</gene>
<dbReference type="Proteomes" id="UP000554235">
    <property type="component" value="Unassembled WGS sequence"/>
</dbReference>
<evidence type="ECO:0000313" key="3">
    <source>
        <dbReference type="Proteomes" id="UP000554235"/>
    </source>
</evidence>
<evidence type="ECO:0000313" key="2">
    <source>
        <dbReference type="EMBL" id="KAF4466669.1"/>
    </source>
</evidence>
<evidence type="ECO:0000256" key="1">
    <source>
        <dbReference type="SAM" id="MobiDB-lite"/>
    </source>
</evidence>
<dbReference type="AlphaFoldDB" id="A0A8H4LET7"/>
<comment type="caution">
    <text evidence="2">The sequence shown here is derived from an EMBL/GenBank/DDBJ whole genome shotgun (WGS) entry which is preliminary data.</text>
</comment>
<dbReference type="EMBL" id="JAADYS010000840">
    <property type="protein sequence ID" value="KAF4466669.1"/>
    <property type="molecule type" value="Genomic_DNA"/>
</dbReference>
<feature type="compositionally biased region" description="Basic and acidic residues" evidence="1">
    <location>
        <begin position="140"/>
        <end position="165"/>
    </location>
</feature>
<feature type="compositionally biased region" description="Polar residues" evidence="1">
    <location>
        <begin position="62"/>
        <end position="73"/>
    </location>
</feature>
<sequence length="172" mass="18969">MRGPTPTVDVLEHGDLLAGLSSAATHRAVTENLDRKTTQLYRKSWTATTSFPRHKIFAQNLTMPSVKNPNGPSKNRLAARASKARKERRKRSEAPKDKVAKADTTRGARAGLLPTSGPRAKLSAKKARKLEKKMGYAMKRKMEADGEAEMKDAPAETEGEKKVEEVAMEDIQ</sequence>
<organism evidence="2 3">
    <name type="scientific">Fusarium albosuccineum</name>
    <dbReference type="NCBI Taxonomy" id="1237068"/>
    <lineage>
        <taxon>Eukaryota</taxon>
        <taxon>Fungi</taxon>
        <taxon>Dikarya</taxon>
        <taxon>Ascomycota</taxon>
        <taxon>Pezizomycotina</taxon>
        <taxon>Sordariomycetes</taxon>
        <taxon>Hypocreomycetidae</taxon>
        <taxon>Hypocreales</taxon>
        <taxon>Nectriaceae</taxon>
        <taxon>Fusarium</taxon>
        <taxon>Fusarium decemcellulare species complex</taxon>
    </lineage>
</organism>
<reference evidence="2 3" key="1">
    <citation type="submission" date="2020-01" db="EMBL/GenBank/DDBJ databases">
        <title>Identification and distribution of gene clusters putatively required for synthesis of sphingolipid metabolism inhibitors in phylogenetically diverse species of the filamentous fungus Fusarium.</title>
        <authorList>
            <person name="Kim H.-S."/>
            <person name="Busman M."/>
            <person name="Brown D.W."/>
            <person name="Divon H."/>
            <person name="Uhlig S."/>
            <person name="Proctor R.H."/>
        </authorList>
    </citation>
    <scope>NUCLEOTIDE SEQUENCE [LARGE SCALE GENOMIC DNA]</scope>
    <source>
        <strain evidence="2 3">NRRL 20459</strain>
    </source>
</reference>
<protein>
    <submittedName>
        <fullName evidence="2">Uncharacterized protein</fullName>
    </submittedName>
</protein>
<name>A0A8H4LET7_9HYPO</name>
<feature type="compositionally biased region" description="Basic residues" evidence="1">
    <location>
        <begin position="122"/>
        <end position="131"/>
    </location>
</feature>
<proteinExistence type="predicted"/>
<dbReference type="OrthoDB" id="5422107at2759"/>
<feature type="compositionally biased region" description="Basic and acidic residues" evidence="1">
    <location>
        <begin position="90"/>
        <end position="106"/>
    </location>
</feature>